<dbReference type="Proteomes" id="UP000000763">
    <property type="component" value="Chromosome 1"/>
</dbReference>
<feature type="region of interest" description="Disordered" evidence="1">
    <location>
        <begin position="108"/>
        <end position="129"/>
    </location>
</feature>
<gene>
    <name evidence="2" type="ordered locus">Os01g0853600</name>
</gene>
<reference evidence="3" key="2">
    <citation type="journal article" date="2008" name="Nucleic Acids Res.">
        <title>The rice annotation project database (RAP-DB): 2008 update.</title>
        <authorList>
            <consortium name="The rice annotation project (RAP)"/>
        </authorList>
    </citation>
    <scope>GENOME REANNOTATION</scope>
    <source>
        <strain evidence="3">cv. Nipponbare</strain>
    </source>
</reference>
<accession>C7IWM5</accession>
<evidence type="ECO:0000256" key="1">
    <source>
        <dbReference type="SAM" id="MobiDB-lite"/>
    </source>
</evidence>
<protein>
    <submittedName>
        <fullName evidence="2">Os01g0853600 protein</fullName>
    </submittedName>
</protein>
<evidence type="ECO:0000313" key="2">
    <source>
        <dbReference type="EMBL" id="BAH91387.1"/>
    </source>
</evidence>
<dbReference type="KEGG" id="dosa:Os01g0853600"/>
<name>C7IWM5_ORYSJ</name>
<evidence type="ECO:0000313" key="3">
    <source>
        <dbReference type="Proteomes" id="UP000000763"/>
    </source>
</evidence>
<proteinExistence type="predicted"/>
<dbReference type="EMBL" id="AP008207">
    <property type="protein sequence ID" value="BAH91387.1"/>
    <property type="molecule type" value="Genomic_DNA"/>
</dbReference>
<dbReference type="AlphaFoldDB" id="C7IWM5"/>
<organism evidence="2 3">
    <name type="scientific">Oryza sativa subsp. japonica</name>
    <name type="common">Rice</name>
    <dbReference type="NCBI Taxonomy" id="39947"/>
    <lineage>
        <taxon>Eukaryota</taxon>
        <taxon>Viridiplantae</taxon>
        <taxon>Streptophyta</taxon>
        <taxon>Embryophyta</taxon>
        <taxon>Tracheophyta</taxon>
        <taxon>Spermatophyta</taxon>
        <taxon>Magnoliopsida</taxon>
        <taxon>Liliopsida</taxon>
        <taxon>Poales</taxon>
        <taxon>Poaceae</taxon>
        <taxon>BOP clade</taxon>
        <taxon>Oryzoideae</taxon>
        <taxon>Oryzeae</taxon>
        <taxon>Oryzinae</taxon>
        <taxon>Oryza</taxon>
        <taxon>Oryza sativa</taxon>
    </lineage>
</organism>
<sequence length="129" mass="13452">MTVAATDADQSVPGISGVDKVIRLHANLDPREETRPRLPAGPHPHIVAARSRAPATNAVARSRAQWSPLGLICPIVGGDRGSPARTTGPEAAPLYVILRPSGALLTYRPGDGEGVLTESRPPSRGLDSP</sequence>
<reference evidence="2 3" key="1">
    <citation type="journal article" date="2005" name="Nature">
        <title>The map-based sequence of the rice genome.</title>
        <authorList>
            <consortium name="International rice genome sequencing project (IRGSP)"/>
            <person name="Matsumoto T."/>
            <person name="Wu J."/>
            <person name="Kanamori H."/>
            <person name="Katayose Y."/>
            <person name="Fujisawa M."/>
            <person name="Namiki N."/>
            <person name="Mizuno H."/>
            <person name="Yamamoto K."/>
            <person name="Antonio B.A."/>
            <person name="Baba T."/>
            <person name="Sakata K."/>
            <person name="Nagamura Y."/>
            <person name="Aoki H."/>
            <person name="Arikawa K."/>
            <person name="Arita K."/>
            <person name="Bito T."/>
            <person name="Chiden Y."/>
            <person name="Fujitsuka N."/>
            <person name="Fukunaka R."/>
            <person name="Hamada M."/>
            <person name="Harada C."/>
            <person name="Hayashi A."/>
            <person name="Hijishita S."/>
            <person name="Honda M."/>
            <person name="Hosokawa S."/>
            <person name="Ichikawa Y."/>
            <person name="Idonuma A."/>
            <person name="Iijima M."/>
            <person name="Ikeda M."/>
            <person name="Ikeno M."/>
            <person name="Ito K."/>
            <person name="Ito S."/>
            <person name="Ito T."/>
            <person name="Ito Y."/>
            <person name="Ito Y."/>
            <person name="Iwabuchi A."/>
            <person name="Kamiya K."/>
            <person name="Karasawa W."/>
            <person name="Kurita K."/>
            <person name="Katagiri S."/>
            <person name="Kikuta A."/>
            <person name="Kobayashi H."/>
            <person name="Kobayashi N."/>
            <person name="Machita K."/>
            <person name="Maehara T."/>
            <person name="Masukawa M."/>
            <person name="Mizubayashi T."/>
            <person name="Mukai Y."/>
            <person name="Nagasaki H."/>
            <person name="Nagata Y."/>
            <person name="Naito S."/>
            <person name="Nakashima M."/>
            <person name="Nakama Y."/>
            <person name="Nakamichi Y."/>
            <person name="Nakamura M."/>
            <person name="Meguro A."/>
            <person name="Negishi M."/>
            <person name="Ohta I."/>
            <person name="Ohta T."/>
            <person name="Okamoto M."/>
            <person name="Ono N."/>
            <person name="Saji S."/>
            <person name="Sakaguchi M."/>
            <person name="Sakai K."/>
            <person name="Shibata M."/>
            <person name="Shimokawa T."/>
            <person name="Song J."/>
            <person name="Takazaki Y."/>
            <person name="Terasawa K."/>
            <person name="Tsugane M."/>
            <person name="Tsuji K."/>
            <person name="Ueda S."/>
            <person name="Waki K."/>
            <person name="Yamagata H."/>
            <person name="Yamamoto M."/>
            <person name="Yamamoto S."/>
            <person name="Yamane H."/>
            <person name="Yoshiki S."/>
            <person name="Yoshihara R."/>
            <person name="Yukawa K."/>
            <person name="Zhong H."/>
            <person name="Yano M."/>
            <person name="Yuan Q."/>
            <person name="Ouyang S."/>
            <person name="Liu J."/>
            <person name="Jones K.M."/>
            <person name="Gansberger K."/>
            <person name="Moffat K."/>
            <person name="Hill J."/>
            <person name="Bera J."/>
            <person name="Fadrosh D."/>
            <person name="Jin S."/>
            <person name="Johri S."/>
            <person name="Kim M."/>
            <person name="Overton L."/>
            <person name="Reardon M."/>
            <person name="Tsitrin T."/>
            <person name="Vuong H."/>
            <person name="Weaver B."/>
            <person name="Ciecko A."/>
            <person name="Tallon L."/>
            <person name="Jackson J."/>
            <person name="Pai G."/>
            <person name="Aken S.V."/>
            <person name="Utterback T."/>
            <person name="Reidmuller S."/>
            <person name="Feldblyum T."/>
            <person name="Hsiao J."/>
            <person name="Zismann V."/>
            <person name="Iobst S."/>
            <person name="de Vazeille A.R."/>
            <person name="Buell C.R."/>
            <person name="Ying K."/>
            <person name="Li Y."/>
            <person name="Lu T."/>
            <person name="Huang Y."/>
            <person name="Zhao Q."/>
            <person name="Feng Q."/>
            <person name="Zhang L."/>
            <person name="Zhu J."/>
            <person name="Weng Q."/>
            <person name="Mu J."/>
            <person name="Lu Y."/>
            <person name="Fan D."/>
            <person name="Liu Y."/>
            <person name="Guan J."/>
            <person name="Zhang Y."/>
            <person name="Yu S."/>
            <person name="Liu X."/>
            <person name="Zhang Y."/>
            <person name="Hong G."/>
            <person name="Han B."/>
            <person name="Choisne N."/>
            <person name="Demange N."/>
            <person name="Orjeda G."/>
            <person name="Samain S."/>
            <person name="Cattolico L."/>
            <person name="Pelletier E."/>
            <person name="Couloux A."/>
            <person name="Segurens B."/>
            <person name="Wincker P."/>
            <person name="D'Hont A."/>
            <person name="Scarpelli C."/>
            <person name="Weissenbach J."/>
            <person name="Salanoubat M."/>
            <person name="Quetier F."/>
            <person name="Yu Y."/>
            <person name="Kim H.R."/>
            <person name="Rambo T."/>
            <person name="Currie J."/>
            <person name="Collura K."/>
            <person name="Luo M."/>
            <person name="Yang T."/>
            <person name="Ammiraju J.S.S."/>
            <person name="Engler F."/>
            <person name="Soderlund C."/>
            <person name="Wing R.A."/>
            <person name="Palmer L.E."/>
            <person name="de la Bastide M."/>
            <person name="Spiegel L."/>
            <person name="Nascimento L."/>
            <person name="Zutavern T."/>
            <person name="O'Shaughnessy A."/>
            <person name="Dike S."/>
            <person name="Dedhia N."/>
            <person name="Preston R."/>
            <person name="Balija V."/>
            <person name="McCombie W.R."/>
            <person name="Chow T."/>
            <person name="Chen H."/>
            <person name="Chung M."/>
            <person name="Chen C."/>
            <person name="Shaw J."/>
            <person name="Wu H."/>
            <person name="Hsiao K."/>
            <person name="Chao Y."/>
            <person name="Chu M."/>
            <person name="Cheng C."/>
            <person name="Hour A."/>
            <person name="Lee P."/>
            <person name="Lin S."/>
            <person name="Lin Y."/>
            <person name="Liou J."/>
            <person name="Liu S."/>
            <person name="Hsing Y."/>
            <person name="Raghuvanshi S."/>
            <person name="Mohanty A."/>
            <person name="Bharti A.K."/>
            <person name="Gaur A."/>
            <person name="Gupta V."/>
            <person name="Kumar D."/>
            <person name="Ravi V."/>
            <person name="Vij S."/>
            <person name="Kapur A."/>
            <person name="Khurana P."/>
            <person name="Khurana P."/>
            <person name="Khurana J.P."/>
            <person name="Tyagi A.K."/>
            <person name="Gaikwad K."/>
            <person name="Singh A."/>
            <person name="Dalal V."/>
            <person name="Srivastava S."/>
            <person name="Dixit A."/>
            <person name="Pal A.K."/>
            <person name="Ghazi I.A."/>
            <person name="Yadav M."/>
            <person name="Pandit A."/>
            <person name="Bhargava A."/>
            <person name="Sureshbabu K."/>
            <person name="Batra K."/>
            <person name="Sharma T.R."/>
            <person name="Mohapatra T."/>
            <person name="Singh N.K."/>
            <person name="Messing J."/>
            <person name="Nelson A.B."/>
            <person name="Fuks G."/>
            <person name="Kavchok S."/>
            <person name="Keizer G."/>
            <person name="Linton E."/>
            <person name="Llaca V."/>
            <person name="Song R."/>
            <person name="Tanyolac B."/>
            <person name="Young S."/>
            <person name="Ho-Il K."/>
            <person name="Hahn J.H."/>
            <person name="Sangsakoo G."/>
            <person name="Vanavichit A."/>
            <person name="de Mattos Luiz.A.T."/>
            <person name="Zimmer P.D."/>
            <person name="Malone G."/>
            <person name="Dellagostin O."/>
            <person name="de Oliveira A.C."/>
            <person name="Bevan M."/>
            <person name="Bancroft I."/>
            <person name="Minx P."/>
            <person name="Cordum H."/>
            <person name="Wilson R."/>
            <person name="Cheng Z."/>
            <person name="Jin W."/>
            <person name="Jiang J."/>
            <person name="Leong S.A."/>
            <person name="Iwama H."/>
            <person name="Gojobori T."/>
            <person name="Itoh T."/>
            <person name="Niimura Y."/>
            <person name="Fujii Y."/>
            <person name="Habara T."/>
            <person name="Sakai H."/>
            <person name="Sato Y."/>
            <person name="Wilson G."/>
            <person name="Kumar K."/>
            <person name="McCouch S."/>
            <person name="Juretic N."/>
            <person name="Hoen D."/>
            <person name="Wright S."/>
            <person name="Bruskiewich R."/>
            <person name="Bureau T."/>
            <person name="Miyao A."/>
            <person name="Hirochika H."/>
            <person name="Nishikawa T."/>
            <person name="Kadowaki K."/>
            <person name="Sugiura M."/>
            <person name="Burr B."/>
            <person name="Sasaki T."/>
        </authorList>
    </citation>
    <scope>NUCLEOTIDE SEQUENCE [LARGE SCALE GENOMIC DNA]</scope>
    <source>
        <strain evidence="3">cv. Nipponbare</strain>
    </source>
</reference>